<dbReference type="AlphaFoldDB" id="R7SR12"/>
<evidence type="ECO:0000313" key="2">
    <source>
        <dbReference type="Proteomes" id="UP000053319"/>
    </source>
</evidence>
<dbReference type="EMBL" id="JH719434">
    <property type="protein sequence ID" value="EJF58521.1"/>
    <property type="molecule type" value="Genomic_DNA"/>
</dbReference>
<accession>R7SR12</accession>
<organism evidence="1 2">
    <name type="scientific">Dichomitus squalens (strain LYAD-421)</name>
    <name type="common">Western red white-rot fungus</name>
    <dbReference type="NCBI Taxonomy" id="732165"/>
    <lineage>
        <taxon>Eukaryota</taxon>
        <taxon>Fungi</taxon>
        <taxon>Dikarya</taxon>
        <taxon>Basidiomycota</taxon>
        <taxon>Agaricomycotina</taxon>
        <taxon>Agaricomycetes</taxon>
        <taxon>Polyporales</taxon>
        <taxon>Polyporaceae</taxon>
        <taxon>Dichomitus</taxon>
    </lineage>
</organism>
<reference evidence="1 2" key="1">
    <citation type="journal article" date="2012" name="Science">
        <title>The Paleozoic origin of enzymatic lignin decomposition reconstructed from 31 fungal genomes.</title>
        <authorList>
            <person name="Floudas D."/>
            <person name="Binder M."/>
            <person name="Riley R."/>
            <person name="Barry K."/>
            <person name="Blanchette R.A."/>
            <person name="Henrissat B."/>
            <person name="Martinez A.T."/>
            <person name="Otillar R."/>
            <person name="Spatafora J.W."/>
            <person name="Yadav J.S."/>
            <person name="Aerts A."/>
            <person name="Benoit I."/>
            <person name="Boyd A."/>
            <person name="Carlson A."/>
            <person name="Copeland A."/>
            <person name="Coutinho P.M."/>
            <person name="de Vries R.P."/>
            <person name="Ferreira P."/>
            <person name="Findley K."/>
            <person name="Foster B."/>
            <person name="Gaskell J."/>
            <person name="Glotzer D."/>
            <person name="Gorecki P."/>
            <person name="Heitman J."/>
            <person name="Hesse C."/>
            <person name="Hori C."/>
            <person name="Igarashi K."/>
            <person name="Jurgens J.A."/>
            <person name="Kallen N."/>
            <person name="Kersten P."/>
            <person name="Kohler A."/>
            <person name="Kuees U."/>
            <person name="Kumar T.K.A."/>
            <person name="Kuo A."/>
            <person name="LaButti K."/>
            <person name="Larrondo L.F."/>
            <person name="Lindquist E."/>
            <person name="Ling A."/>
            <person name="Lombard V."/>
            <person name="Lucas S."/>
            <person name="Lundell T."/>
            <person name="Martin R."/>
            <person name="McLaughlin D.J."/>
            <person name="Morgenstern I."/>
            <person name="Morin E."/>
            <person name="Murat C."/>
            <person name="Nagy L.G."/>
            <person name="Nolan M."/>
            <person name="Ohm R.A."/>
            <person name="Patyshakuliyeva A."/>
            <person name="Rokas A."/>
            <person name="Ruiz-Duenas F.J."/>
            <person name="Sabat G."/>
            <person name="Salamov A."/>
            <person name="Samejima M."/>
            <person name="Schmutz J."/>
            <person name="Slot J.C."/>
            <person name="St John F."/>
            <person name="Stenlid J."/>
            <person name="Sun H."/>
            <person name="Sun S."/>
            <person name="Syed K."/>
            <person name="Tsang A."/>
            <person name="Wiebenga A."/>
            <person name="Young D."/>
            <person name="Pisabarro A."/>
            <person name="Eastwood D.C."/>
            <person name="Martin F."/>
            <person name="Cullen D."/>
            <person name="Grigoriev I.V."/>
            <person name="Hibbett D.S."/>
        </authorList>
    </citation>
    <scope>NUCLEOTIDE SEQUENCE [LARGE SCALE GENOMIC DNA]</scope>
    <source>
        <strain evidence="1 2">LYAD-421 SS1</strain>
    </source>
</reference>
<gene>
    <name evidence="1" type="ORF">DICSQDRAFT_156716</name>
</gene>
<dbReference type="GeneID" id="18837662"/>
<dbReference type="RefSeq" id="XP_007368717.1">
    <property type="nucleotide sequence ID" value="XM_007368655.1"/>
</dbReference>
<sequence length="141" mass="15296">MPLEDSTDLQQPRLQAVGYVKQCDTSARFGGSNRVMSSHSVHSVPDHRFVHVRLALCGTDSPPSRAVSLCAAWELPLRGPQCYFQRHTQYALAQCVILSCIGLTRSYLATDVVTQASNRGASAPSLLPAEPSGTIRLKGRC</sequence>
<evidence type="ECO:0000313" key="1">
    <source>
        <dbReference type="EMBL" id="EJF58521.1"/>
    </source>
</evidence>
<name>R7SR12_DICSQ</name>
<dbReference type="Proteomes" id="UP000053319">
    <property type="component" value="Unassembled WGS sequence"/>
</dbReference>
<dbReference type="KEGG" id="dsq:DICSQDRAFT_156716"/>
<protein>
    <submittedName>
        <fullName evidence="1">Uncharacterized protein</fullName>
    </submittedName>
</protein>
<proteinExistence type="predicted"/>
<dbReference type="HOGENOM" id="CLU_1825227_0_0_1"/>